<gene>
    <name evidence="1" type="ORF">DJ021_06355</name>
</gene>
<comment type="caution">
    <text evidence="1">The sequence shown here is derived from an EMBL/GenBank/DDBJ whole genome shotgun (WGS) entry which is preliminary data.</text>
</comment>
<organism evidence="1 2">
    <name type="scientific">Phenylobacterium hankyongense</name>
    <dbReference type="NCBI Taxonomy" id="1813876"/>
    <lineage>
        <taxon>Bacteria</taxon>
        <taxon>Pseudomonadati</taxon>
        <taxon>Pseudomonadota</taxon>
        <taxon>Alphaproteobacteria</taxon>
        <taxon>Caulobacterales</taxon>
        <taxon>Caulobacteraceae</taxon>
        <taxon>Phenylobacterium</taxon>
    </lineage>
</organism>
<evidence type="ECO:0008006" key="3">
    <source>
        <dbReference type="Google" id="ProtNLM"/>
    </source>
</evidence>
<sequence>MPPLSSPEVPLSQVLATCAGELADLAARCGRLQTTLSPALARTADLEDGQALDLVTQTLEALSAYMGALGRGLPAAWTADAAAAAAGLPLADLAARLQGLAAAAAADSGELDLFEAG</sequence>
<evidence type="ECO:0000313" key="1">
    <source>
        <dbReference type="EMBL" id="RAK59452.1"/>
    </source>
</evidence>
<dbReference type="Proteomes" id="UP000249842">
    <property type="component" value="Unassembled WGS sequence"/>
</dbReference>
<keyword evidence="2" id="KW-1185">Reference proteome</keyword>
<protein>
    <recommendedName>
        <fullName evidence="3">Chemotaxis protein CheU</fullName>
    </recommendedName>
</protein>
<reference evidence="2" key="1">
    <citation type="submission" date="2018-05" db="EMBL/GenBank/DDBJ databases">
        <authorList>
            <person name="Li X."/>
        </authorList>
    </citation>
    <scope>NUCLEOTIDE SEQUENCE [LARGE SCALE GENOMIC DNA]</scope>
    <source>
        <strain evidence="2">HKS-05</strain>
    </source>
</reference>
<proteinExistence type="predicted"/>
<name>A0A328AWE6_9CAUL</name>
<dbReference type="RefSeq" id="WP_111456745.1">
    <property type="nucleotide sequence ID" value="NZ_QFYP01000001.1"/>
</dbReference>
<dbReference type="OrthoDB" id="10004117at2"/>
<accession>A0A328AWE6</accession>
<evidence type="ECO:0000313" key="2">
    <source>
        <dbReference type="Proteomes" id="UP000249842"/>
    </source>
</evidence>
<dbReference type="AlphaFoldDB" id="A0A328AWE6"/>
<dbReference type="EMBL" id="QFYP01000001">
    <property type="protein sequence ID" value="RAK59452.1"/>
    <property type="molecule type" value="Genomic_DNA"/>
</dbReference>